<dbReference type="Proteomes" id="UP000808914">
    <property type="component" value="Unassembled WGS sequence"/>
</dbReference>
<reference evidence="2 3" key="1">
    <citation type="submission" date="2021-01" db="EMBL/GenBank/DDBJ databases">
        <title>Genomic Encyclopedia of Type Strains, Phase IV (KMG-IV): sequencing the most valuable type-strain genomes for metagenomic binning, comparative biology and taxonomic classification.</title>
        <authorList>
            <person name="Goeker M."/>
        </authorList>
    </citation>
    <scope>NUCLEOTIDE SEQUENCE [LARGE SCALE GENOMIC DNA]</scope>
    <source>
        <strain evidence="2 3">DSM 28236</strain>
    </source>
</reference>
<evidence type="ECO:0000313" key="3">
    <source>
        <dbReference type="Proteomes" id="UP000808914"/>
    </source>
</evidence>
<evidence type="ECO:0000256" key="1">
    <source>
        <dbReference type="SAM" id="Coils"/>
    </source>
</evidence>
<comment type="caution">
    <text evidence="2">The sequence shown here is derived from an EMBL/GenBank/DDBJ whole genome shotgun (WGS) entry which is preliminary data.</text>
</comment>
<keyword evidence="3" id="KW-1185">Reference proteome</keyword>
<accession>A0ABS2PXY4</accession>
<dbReference type="RefSeq" id="WP_205002859.1">
    <property type="nucleotide sequence ID" value="NZ_JAFBER010000005.1"/>
</dbReference>
<gene>
    <name evidence="2" type="ORF">JOD45_001113</name>
</gene>
<feature type="coiled-coil region" evidence="1">
    <location>
        <begin position="21"/>
        <end position="48"/>
    </location>
</feature>
<dbReference type="Gene3D" id="1.20.140.90">
    <property type="entry name" value="Malonyl-CoA decarboxylase, oligemerization domain"/>
    <property type="match status" value="1"/>
</dbReference>
<dbReference type="InterPro" id="IPR038351">
    <property type="entry name" value="MCD_N_sf"/>
</dbReference>
<organism evidence="2 3">
    <name type="scientific">Scopulibacillus daqui</name>
    <dbReference type="NCBI Taxonomy" id="1469162"/>
    <lineage>
        <taxon>Bacteria</taxon>
        <taxon>Bacillati</taxon>
        <taxon>Bacillota</taxon>
        <taxon>Bacilli</taxon>
        <taxon>Bacillales</taxon>
        <taxon>Sporolactobacillaceae</taxon>
        <taxon>Scopulibacillus</taxon>
    </lineage>
</organism>
<dbReference type="EMBL" id="JAFBER010000005">
    <property type="protein sequence ID" value="MBM7644904.1"/>
    <property type="molecule type" value="Genomic_DNA"/>
</dbReference>
<evidence type="ECO:0000313" key="2">
    <source>
        <dbReference type="EMBL" id="MBM7644904.1"/>
    </source>
</evidence>
<proteinExistence type="predicted"/>
<protein>
    <submittedName>
        <fullName evidence="2">Acetyl-CoA carboxylase alpha subunit</fullName>
    </submittedName>
</protein>
<keyword evidence="1" id="KW-0175">Coiled coil</keyword>
<name>A0ABS2PXY4_9BACL</name>
<sequence>MGIVDELYQNKIFHVSSEELVHMLQSLKQKKEAEITEVKEKIYKYEKDKRAKEALYQSLSPLRKLFAARPPSHHQAVEYLVHVKERLRKIDKLRQFIAKIDEALRHLENGSFQEEIVLPASIVEQLKIMQETGDQLS</sequence>